<dbReference type="OrthoDB" id="6245704at2759"/>
<accession>A0A504YN46</accession>
<sequence>METLNSEYTFVYPQEHSRHLSNNDHTATILSTSSKTKSTKMSRSLTWAHVSSILLLLLICNTTFQWLETGMSVAGMHVPSIASRVEMGQMRLRPYWTPLPHLTAEDANDQIPVSRRSLSYGSRNRIANNDHYGIDEVEEEPNLNGDSLKKTIERQATALFDDENALSRMIQQMDAYYLTYGRPRIRLTVREFRQCYYLGVHSRPNHIPR</sequence>
<keyword evidence="1" id="KW-1133">Transmembrane helix</keyword>
<dbReference type="AlphaFoldDB" id="A0A504YN46"/>
<evidence type="ECO:0000256" key="1">
    <source>
        <dbReference type="SAM" id="Phobius"/>
    </source>
</evidence>
<reference evidence="2 3" key="1">
    <citation type="submission" date="2019-04" db="EMBL/GenBank/DDBJ databases">
        <title>Annotation for the trematode Fasciola gigantica.</title>
        <authorList>
            <person name="Choi Y.-J."/>
        </authorList>
    </citation>
    <scope>NUCLEOTIDE SEQUENCE [LARGE SCALE GENOMIC DNA]</scope>
    <source>
        <strain evidence="2">Uganda_cow_1</strain>
    </source>
</reference>
<dbReference type="Proteomes" id="UP000316759">
    <property type="component" value="Unassembled WGS sequence"/>
</dbReference>
<keyword evidence="1" id="KW-0812">Transmembrane</keyword>
<name>A0A504YN46_FASGI</name>
<evidence type="ECO:0000313" key="2">
    <source>
        <dbReference type="EMBL" id="TPP62754.1"/>
    </source>
</evidence>
<organism evidence="2 3">
    <name type="scientific">Fasciola gigantica</name>
    <name type="common">Giant liver fluke</name>
    <dbReference type="NCBI Taxonomy" id="46835"/>
    <lineage>
        <taxon>Eukaryota</taxon>
        <taxon>Metazoa</taxon>
        <taxon>Spiralia</taxon>
        <taxon>Lophotrochozoa</taxon>
        <taxon>Platyhelminthes</taxon>
        <taxon>Trematoda</taxon>
        <taxon>Digenea</taxon>
        <taxon>Plagiorchiida</taxon>
        <taxon>Echinostomata</taxon>
        <taxon>Echinostomatoidea</taxon>
        <taxon>Fasciolidae</taxon>
        <taxon>Fasciola</taxon>
    </lineage>
</organism>
<dbReference type="EMBL" id="SUNJ01006485">
    <property type="protein sequence ID" value="TPP62754.1"/>
    <property type="molecule type" value="Genomic_DNA"/>
</dbReference>
<keyword evidence="1" id="KW-0472">Membrane</keyword>
<protein>
    <submittedName>
        <fullName evidence="2">Uncharacterized protein</fullName>
    </submittedName>
</protein>
<proteinExistence type="predicted"/>
<gene>
    <name evidence="2" type="ORF">FGIG_03423</name>
</gene>
<evidence type="ECO:0000313" key="3">
    <source>
        <dbReference type="Proteomes" id="UP000316759"/>
    </source>
</evidence>
<keyword evidence="3" id="KW-1185">Reference proteome</keyword>
<feature type="transmembrane region" description="Helical" evidence="1">
    <location>
        <begin position="45"/>
        <end position="67"/>
    </location>
</feature>
<comment type="caution">
    <text evidence="2">The sequence shown here is derived from an EMBL/GenBank/DDBJ whole genome shotgun (WGS) entry which is preliminary data.</text>
</comment>